<reference evidence="1" key="1">
    <citation type="submission" date="2022-07" db="EMBL/GenBank/DDBJ databases">
        <title>Phylogenomic reconstructions and comparative analyses of Kickxellomycotina fungi.</title>
        <authorList>
            <person name="Reynolds N.K."/>
            <person name="Stajich J.E."/>
            <person name="Barry K."/>
            <person name="Grigoriev I.V."/>
            <person name="Crous P."/>
            <person name="Smith M.E."/>
        </authorList>
    </citation>
    <scope>NUCLEOTIDE SEQUENCE</scope>
    <source>
        <strain evidence="1">NRRL 1565</strain>
    </source>
</reference>
<dbReference type="OrthoDB" id="252265at2759"/>
<dbReference type="AlphaFoldDB" id="A0A9W8LPD1"/>
<gene>
    <name evidence="1" type="ORF">H4R20_007291</name>
</gene>
<dbReference type="Gene3D" id="2.60.40.10">
    <property type="entry name" value="Immunoglobulins"/>
    <property type="match status" value="1"/>
</dbReference>
<dbReference type="EMBL" id="JANBUO010003979">
    <property type="protein sequence ID" value="KAJ2788842.1"/>
    <property type="molecule type" value="Genomic_DNA"/>
</dbReference>
<dbReference type="InterPro" id="IPR013783">
    <property type="entry name" value="Ig-like_fold"/>
</dbReference>
<evidence type="ECO:0000313" key="1">
    <source>
        <dbReference type="EMBL" id="KAJ2788842.1"/>
    </source>
</evidence>
<dbReference type="Proteomes" id="UP001140094">
    <property type="component" value="Unassembled WGS sequence"/>
</dbReference>
<evidence type="ECO:0000313" key="2">
    <source>
        <dbReference type="Proteomes" id="UP001140094"/>
    </source>
</evidence>
<proteinExistence type="predicted"/>
<accession>A0A9W8LPD1</accession>
<organism evidence="1 2">
    <name type="scientific">Coemansia guatemalensis</name>
    <dbReference type="NCBI Taxonomy" id="2761395"/>
    <lineage>
        <taxon>Eukaryota</taxon>
        <taxon>Fungi</taxon>
        <taxon>Fungi incertae sedis</taxon>
        <taxon>Zoopagomycota</taxon>
        <taxon>Kickxellomycotina</taxon>
        <taxon>Kickxellomycetes</taxon>
        <taxon>Kickxellales</taxon>
        <taxon>Kickxellaceae</taxon>
        <taxon>Coemansia</taxon>
    </lineage>
</organism>
<protein>
    <submittedName>
        <fullName evidence="1">Uncharacterized protein</fullName>
    </submittedName>
</protein>
<dbReference type="PANTHER" id="PTHR39211">
    <property type="entry name" value="CHROMOSOME 7, WHOLE GENOME SHOTGUN SEQUENCE"/>
    <property type="match status" value="1"/>
</dbReference>
<feature type="non-terminal residue" evidence="1">
    <location>
        <position position="1"/>
    </location>
</feature>
<comment type="caution">
    <text evidence="1">The sequence shown here is derived from an EMBL/GenBank/DDBJ whole genome shotgun (WGS) entry which is preliminary data.</text>
</comment>
<keyword evidence="2" id="KW-1185">Reference proteome</keyword>
<dbReference type="PANTHER" id="PTHR39211:SF1">
    <property type="entry name" value="ABNORMAL SPINDLE-LIKE MICROCEPHALY-ASSOCIATED PROTEIN ASH DOMAIN-CONTAINING PROTEIN"/>
    <property type="match status" value="1"/>
</dbReference>
<sequence length="335" mass="35064">LVLLFVADEAAAGQAQSGAGSSSSSGGGGEQYVYTTCGGQVTIRGGGDIYTAHVRASVCRTVLEMEPATSRIYLDDCVAGRIYERQLRVRNASAIELDWAMAVVEATDAESLAALQLEGGDAADGSGGRLAGGSSTQLVVRYTPRAAGEFVCRFVVENSNDPANQRYWVFRARASQRQRARRVELLSAADVSFGNCTSGVWNTRDVTFKNVSETPVLMRMRVEGNTAGLLMRSAVRTGAGSRAEAQFDETLSRAGGSTIEGQLDKALTKASGSAEGSSAESGSSAHFDEVLIKAGAERTVALALLGTPVRAATVGAGQFMRQSFTLFCECSAVAG</sequence>
<feature type="non-terminal residue" evidence="1">
    <location>
        <position position="335"/>
    </location>
</feature>
<name>A0A9W8LPD1_9FUNG</name>